<protein>
    <submittedName>
        <fullName evidence="1">Uncharacterized protein</fullName>
    </submittedName>
</protein>
<dbReference type="EMBL" id="BARW01024086">
    <property type="protein sequence ID" value="GAI88709.1"/>
    <property type="molecule type" value="Genomic_DNA"/>
</dbReference>
<dbReference type="InterPro" id="IPR013785">
    <property type="entry name" value="Aldolase_TIM"/>
</dbReference>
<proteinExistence type="predicted"/>
<dbReference type="AlphaFoldDB" id="X1U8R3"/>
<evidence type="ECO:0000313" key="1">
    <source>
        <dbReference type="EMBL" id="GAI88709.1"/>
    </source>
</evidence>
<feature type="non-terminal residue" evidence="1">
    <location>
        <position position="70"/>
    </location>
</feature>
<comment type="caution">
    <text evidence="1">The sequence shown here is derived from an EMBL/GenBank/DDBJ whole genome shotgun (WGS) entry which is preliminary data.</text>
</comment>
<dbReference type="SUPFAM" id="SSF51395">
    <property type="entry name" value="FMN-linked oxidoreductases"/>
    <property type="match status" value="1"/>
</dbReference>
<sequence>MKRREFMQAGISLTAFSDCSFGRYNHRDNALKKVFEPIKIGNITIPNRIVFPPISTNYADDEGFVTQRII</sequence>
<dbReference type="Gene3D" id="3.20.20.70">
    <property type="entry name" value="Aldolase class I"/>
    <property type="match status" value="1"/>
</dbReference>
<reference evidence="1" key="1">
    <citation type="journal article" date="2014" name="Front. Microbiol.">
        <title>High frequency of phylogenetically diverse reductive dehalogenase-homologous genes in deep subseafloor sedimentary metagenomes.</title>
        <authorList>
            <person name="Kawai M."/>
            <person name="Futagami T."/>
            <person name="Toyoda A."/>
            <person name="Takaki Y."/>
            <person name="Nishi S."/>
            <person name="Hori S."/>
            <person name="Arai W."/>
            <person name="Tsubouchi T."/>
            <person name="Morono Y."/>
            <person name="Uchiyama I."/>
            <person name="Ito T."/>
            <person name="Fujiyama A."/>
            <person name="Inagaki F."/>
            <person name="Takami H."/>
        </authorList>
    </citation>
    <scope>NUCLEOTIDE SEQUENCE</scope>
    <source>
        <strain evidence="1">Expedition CK06-06</strain>
    </source>
</reference>
<gene>
    <name evidence="1" type="ORF">S12H4_39790</name>
</gene>
<accession>X1U8R3</accession>
<name>X1U8R3_9ZZZZ</name>
<organism evidence="1">
    <name type="scientific">marine sediment metagenome</name>
    <dbReference type="NCBI Taxonomy" id="412755"/>
    <lineage>
        <taxon>unclassified sequences</taxon>
        <taxon>metagenomes</taxon>
        <taxon>ecological metagenomes</taxon>
    </lineage>
</organism>